<dbReference type="GO" id="GO:0006351">
    <property type="term" value="P:DNA-templated transcription"/>
    <property type="evidence" value="ECO:0007669"/>
    <property type="project" value="UniProtKB-UniRule"/>
</dbReference>
<comment type="similarity">
    <text evidence="5">Belongs to the RNA polymerase subunit epsilon family.</text>
</comment>
<dbReference type="GO" id="GO:0003899">
    <property type="term" value="F:DNA-directed RNA polymerase activity"/>
    <property type="evidence" value="ECO:0007669"/>
    <property type="project" value="UniProtKB-UniRule"/>
</dbReference>
<gene>
    <name evidence="5" type="primary">rpoY</name>
    <name evidence="6" type="ORF">KR50_17170</name>
</gene>
<name>A0A0C2RB58_9BACL</name>
<sequence>MMIYKVYYQVSAKEVPVREKTQTLFLEADSEMDVRLKLKDRDYNIEMVQKLEGKYLEYEQNHENYKLEQL</sequence>
<evidence type="ECO:0000256" key="5">
    <source>
        <dbReference type="HAMAP-Rule" id="MF_01553"/>
    </source>
</evidence>
<evidence type="ECO:0000256" key="1">
    <source>
        <dbReference type="ARBA" id="ARBA00022478"/>
    </source>
</evidence>
<comment type="caution">
    <text evidence="6">The sequence shown here is derived from an EMBL/GenBank/DDBJ whole genome shotgun (WGS) entry which is preliminary data.</text>
</comment>
<protein>
    <recommendedName>
        <fullName evidence="5">DNA-directed RNA polymerase subunit epsilon</fullName>
        <shortName evidence="5">RNAP epsilon subunit</shortName>
        <ecNumber evidence="5">2.7.7.6</ecNumber>
    </recommendedName>
    <alternativeName>
        <fullName evidence="5">RNA polymerase epsilon subunit</fullName>
    </alternativeName>
    <alternativeName>
        <fullName evidence="5">Transcriptase subunit epsilon</fullName>
    </alternativeName>
</protein>
<dbReference type="EC" id="2.7.7.6" evidence="5"/>
<evidence type="ECO:0000256" key="3">
    <source>
        <dbReference type="ARBA" id="ARBA00022695"/>
    </source>
</evidence>
<reference evidence="6 7" key="1">
    <citation type="submission" date="2015-01" db="EMBL/GenBank/DDBJ databases">
        <title>Jeotgalibacillus campisalis genome sequencing.</title>
        <authorList>
            <person name="Goh K.M."/>
            <person name="Chan K.-G."/>
            <person name="Yaakop A.S."/>
            <person name="Ee R."/>
            <person name="Gan H.M."/>
            <person name="Chan C.S."/>
        </authorList>
    </citation>
    <scope>NUCLEOTIDE SEQUENCE [LARGE SCALE GENOMIC DNA]</scope>
    <source>
        <strain evidence="6 7">SF-57</strain>
    </source>
</reference>
<dbReference type="Proteomes" id="UP000031972">
    <property type="component" value="Unassembled WGS sequence"/>
</dbReference>
<organism evidence="6 7">
    <name type="scientific">Jeotgalibacillus campisalis</name>
    <dbReference type="NCBI Taxonomy" id="220754"/>
    <lineage>
        <taxon>Bacteria</taxon>
        <taxon>Bacillati</taxon>
        <taxon>Bacillota</taxon>
        <taxon>Bacilli</taxon>
        <taxon>Bacillales</taxon>
        <taxon>Caryophanaceae</taxon>
        <taxon>Jeotgalibacillus</taxon>
    </lineage>
</organism>
<dbReference type="GO" id="GO:0000428">
    <property type="term" value="C:DNA-directed RNA polymerase complex"/>
    <property type="evidence" value="ECO:0007669"/>
    <property type="project" value="UniProtKB-KW"/>
</dbReference>
<evidence type="ECO:0000256" key="4">
    <source>
        <dbReference type="ARBA" id="ARBA00023163"/>
    </source>
</evidence>
<keyword evidence="1 5" id="KW-0240">DNA-directed RNA polymerase</keyword>
<dbReference type="Pfam" id="PF07288">
    <property type="entry name" value="RpoY"/>
    <property type="match status" value="1"/>
</dbReference>
<accession>A0A0C2RB58</accession>
<comment type="function">
    <text evidence="5">A non-essential component of RNA polymerase (RNAP).</text>
</comment>
<keyword evidence="4 5" id="KW-0804">Transcription</keyword>
<evidence type="ECO:0000313" key="6">
    <source>
        <dbReference type="EMBL" id="KIL47550.1"/>
    </source>
</evidence>
<keyword evidence="2 5" id="KW-0808">Transferase</keyword>
<dbReference type="HAMAP" id="MF_01553">
    <property type="entry name" value="RNApol_bact_RpoY"/>
    <property type="match status" value="1"/>
</dbReference>
<comment type="subunit">
    <text evidence="5">RNAP is composed of a core of 2 alpha, a beta and a beta' subunit. The core is associated with a delta subunit, and at least one of epsilon or omega. When a sigma factor is associated with the core the holoenzyme is formed, which can initiate transcription.</text>
</comment>
<dbReference type="EMBL" id="JXRR01000014">
    <property type="protein sequence ID" value="KIL47550.1"/>
    <property type="molecule type" value="Genomic_DNA"/>
</dbReference>
<dbReference type="NCBIfam" id="NF010188">
    <property type="entry name" value="PRK13667.1"/>
    <property type="match status" value="1"/>
</dbReference>
<keyword evidence="3 5" id="KW-0548">Nucleotidyltransferase</keyword>
<evidence type="ECO:0000256" key="2">
    <source>
        <dbReference type="ARBA" id="ARBA00022679"/>
    </source>
</evidence>
<dbReference type="PATRIC" id="fig|220754.4.peg.1736"/>
<dbReference type="GO" id="GO:0003677">
    <property type="term" value="F:DNA binding"/>
    <property type="evidence" value="ECO:0007669"/>
    <property type="project" value="UniProtKB-UniRule"/>
</dbReference>
<keyword evidence="7" id="KW-1185">Reference proteome</keyword>
<proteinExistence type="inferred from homology"/>
<dbReference type="AlphaFoldDB" id="A0A0C2RB58"/>
<dbReference type="InterPro" id="IPR009907">
    <property type="entry name" value="RpoY"/>
</dbReference>
<comment type="catalytic activity">
    <reaction evidence="5">
        <text>RNA(n) + a ribonucleoside 5'-triphosphate = RNA(n+1) + diphosphate</text>
        <dbReference type="Rhea" id="RHEA:21248"/>
        <dbReference type="Rhea" id="RHEA-COMP:14527"/>
        <dbReference type="Rhea" id="RHEA-COMP:17342"/>
        <dbReference type="ChEBI" id="CHEBI:33019"/>
        <dbReference type="ChEBI" id="CHEBI:61557"/>
        <dbReference type="ChEBI" id="CHEBI:140395"/>
        <dbReference type="EC" id="2.7.7.6"/>
    </reaction>
</comment>
<dbReference type="Gene3D" id="3.10.20.730">
    <property type="entry name" value="RNAP, epsilon subunit-like"/>
    <property type="match status" value="1"/>
</dbReference>
<evidence type="ECO:0000313" key="7">
    <source>
        <dbReference type="Proteomes" id="UP000031972"/>
    </source>
</evidence>